<feature type="transmembrane region" description="Helical" evidence="9">
    <location>
        <begin position="771"/>
        <end position="788"/>
    </location>
</feature>
<evidence type="ECO:0000256" key="7">
    <source>
        <dbReference type="ARBA" id="ARBA00022989"/>
    </source>
</evidence>
<feature type="transmembrane region" description="Helical" evidence="9">
    <location>
        <begin position="800"/>
        <end position="822"/>
    </location>
</feature>
<dbReference type="PRINTS" id="PR00119">
    <property type="entry name" value="CATATPASE"/>
</dbReference>
<organism evidence="11 12">
    <name type="scientific">Candidatus Nealsonbacteria bacterium CG_4_8_14_3_um_filter_40_11</name>
    <dbReference type="NCBI Taxonomy" id="1974690"/>
    <lineage>
        <taxon>Bacteria</taxon>
        <taxon>Candidatus Nealsoniibacteriota</taxon>
    </lineage>
</organism>
<sequence length="868" mass="96548">MTKISWHNLDAKEVVKILKTDAEKGLTEKEVQARQKESGENKLPEEKPLSQLRIFLAQFQSPLIYILIIAGIITLGLKDFTDSIVIFGAVLLNTVVGYFQENKASQALKELKKAVTYGARVIREGNIKIVDSQELVPGDIFILNPGDKVPADGRIIENHNLKTNEMALTGEWLPAKKKSEVLPIETPLADRDNMVYMGTIVEDGKAKAVAAETGSKTEVGKVAEMVKGTKEEKTPYQRKLSNFSKIVGVVIGFISLFIFILGVATGQEFIQIFTTVVAVAVAAIPEGLPVAMTVILALGMQRILKRKGLVRKLLAAETLGSTSVIATDKTATLTQGKMEVAEIIPLENKKTAKNLALKIALLCNEAFVENPKEVVKKWRVRGRPTEKALLVAAIRAGLSREKLEKKEPKVDEIPFSPKRKYGVTLHKTSGNEFYLYFLGAPEKLLEISKLNQAESKKINQKLEELTGKGYRVVATAWRKINKIQFPLSNNLDNYCQNLTFVGLIALNDPLRKEVKEAMKICVRAGMKPIIVTGDHKLTAKAVARELGFKIKEKSILEGKDLDQLSAREFDERLEETQVYARVEPRHKLRIIEAWQERGEVVAMTGDGINDAPALKRADIGVALGSGTDVAKEVSDLILLPDSFSIIIAAIEEGRAIIDNIRKVIAYLFCSAFTEVLLVGISILAGWPLPVLAAQILWINLIEDGPLSLALAFEPKEKDLMKRKPAGHNAPLLTSEMKVLIFVIGIITDFLLVGLFFWLWKFSGYEISHIRSIIFAGLAIDSMFYIFSCKSLRENIWQINLFANRFLIFAWIFAIIVLLTGLYLPALQTLLKTVPLNSFDWQLVLGLGLLNIILIEATKWYFIVKHQTS</sequence>
<dbReference type="InterPro" id="IPR059000">
    <property type="entry name" value="ATPase_P-type_domA"/>
</dbReference>
<dbReference type="PANTHER" id="PTHR43294">
    <property type="entry name" value="SODIUM/POTASSIUM-TRANSPORTING ATPASE SUBUNIT ALPHA"/>
    <property type="match status" value="1"/>
</dbReference>
<dbReference type="GO" id="GO:0036376">
    <property type="term" value="P:sodium ion export across plasma membrane"/>
    <property type="evidence" value="ECO:0007669"/>
    <property type="project" value="TreeGrafter"/>
</dbReference>
<dbReference type="SMART" id="SM00831">
    <property type="entry name" value="Cation_ATPase_N"/>
    <property type="match status" value="1"/>
</dbReference>
<dbReference type="InterPro" id="IPR001757">
    <property type="entry name" value="P_typ_ATPase"/>
</dbReference>
<feature type="transmembrane region" description="Helical" evidence="9">
    <location>
        <begin position="54"/>
        <end position="77"/>
    </location>
</feature>
<gene>
    <name evidence="11" type="ORF">COZ92_01175</name>
</gene>
<dbReference type="Gene3D" id="3.40.50.1000">
    <property type="entry name" value="HAD superfamily/HAD-like"/>
    <property type="match status" value="1"/>
</dbReference>
<evidence type="ECO:0000256" key="2">
    <source>
        <dbReference type="ARBA" id="ARBA00005675"/>
    </source>
</evidence>
<dbReference type="InterPro" id="IPR006068">
    <property type="entry name" value="ATPase_P-typ_cation-transptr_C"/>
</dbReference>
<evidence type="ECO:0000256" key="1">
    <source>
        <dbReference type="ARBA" id="ARBA00004651"/>
    </source>
</evidence>
<protein>
    <submittedName>
        <fullName evidence="11">ATPase</fullName>
    </submittedName>
</protein>
<evidence type="ECO:0000256" key="8">
    <source>
        <dbReference type="ARBA" id="ARBA00023136"/>
    </source>
</evidence>
<dbReference type="SUPFAM" id="SSF81665">
    <property type="entry name" value="Calcium ATPase, transmembrane domain M"/>
    <property type="match status" value="1"/>
</dbReference>
<keyword evidence="4 9" id="KW-0812">Transmembrane</keyword>
<comment type="caution">
    <text evidence="11">The sequence shown here is derived from an EMBL/GenBank/DDBJ whole genome shotgun (WGS) entry which is preliminary data.</text>
</comment>
<keyword evidence="8 9" id="KW-0472">Membrane</keyword>
<feature type="transmembrane region" description="Helical" evidence="9">
    <location>
        <begin position="663"/>
        <end position="686"/>
    </location>
</feature>
<keyword evidence="7 9" id="KW-1133">Transmembrane helix</keyword>
<dbReference type="SUPFAM" id="SSF81653">
    <property type="entry name" value="Calcium ATPase, transduction domain A"/>
    <property type="match status" value="1"/>
</dbReference>
<evidence type="ECO:0000313" key="12">
    <source>
        <dbReference type="Proteomes" id="UP000229238"/>
    </source>
</evidence>
<dbReference type="InterPro" id="IPR023299">
    <property type="entry name" value="ATPase_P-typ_cyto_dom_N"/>
</dbReference>
<evidence type="ECO:0000313" key="11">
    <source>
        <dbReference type="EMBL" id="PIW90271.1"/>
    </source>
</evidence>
<proteinExistence type="inferred from homology"/>
<dbReference type="Gene3D" id="2.70.150.10">
    <property type="entry name" value="Calcium-transporting ATPase, cytoplasmic transduction domain A"/>
    <property type="match status" value="1"/>
</dbReference>
<dbReference type="GO" id="GO:1990573">
    <property type="term" value="P:potassium ion import across plasma membrane"/>
    <property type="evidence" value="ECO:0007669"/>
    <property type="project" value="TreeGrafter"/>
</dbReference>
<feature type="transmembrane region" description="Helical" evidence="9">
    <location>
        <begin position="842"/>
        <end position="863"/>
    </location>
</feature>
<dbReference type="PANTHER" id="PTHR43294:SF21">
    <property type="entry name" value="CATION TRANSPORTING ATPASE"/>
    <property type="match status" value="1"/>
</dbReference>
<accession>A0A2M7IK45</accession>
<dbReference type="GO" id="GO:0030007">
    <property type="term" value="P:intracellular potassium ion homeostasis"/>
    <property type="evidence" value="ECO:0007669"/>
    <property type="project" value="TreeGrafter"/>
</dbReference>
<dbReference type="PRINTS" id="PR00120">
    <property type="entry name" value="HATPASE"/>
</dbReference>
<dbReference type="GO" id="GO:0005391">
    <property type="term" value="F:P-type sodium:potassium-exchanging transporter activity"/>
    <property type="evidence" value="ECO:0007669"/>
    <property type="project" value="TreeGrafter"/>
</dbReference>
<dbReference type="EMBL" id="PFHH01000023">
    <property type="protein sequence ID" value="PIW90271.1"/>
    <property type="molecule type" value="Genomic_DNA"/>
</dbReference>
<keyword evidence="5" id="KW-0547">Nucleotide-binding</keyword>
<evidence type="ECO:0000256" key="5">
    <source>
        <dbReference type="ARBA" id="ARBA00022741"/>
    </source>
</evidence>
<comment type="similarity">
    <text evidence="2">Belongs to the cation transport ATPase (P-type) (TC 3.A.3) family. Type IIA subfamily.</text>
</comment>
<dbReference type="Gene3D" id="3.40.1110.10">
    <property type="entry name" value="Calcium-transporting ATPase, cytoplasmic domain N"/>
    <property type="match status" value="1"/>
</dbReference>
<dbReference type="GO" id="GO:0005524">
    <property type="term" value="F:ATP binding"/>
    <property type="evidence" value="ECO:0007669"/>
    <property type="project" value="UniProtKB-KW"/>
</dbReference>
<feature type="transmembrane region" description="Helical" evidence="9">
    <location>
        <begin position="270"/>
        <end position="298"/>
    </location>
</feature>
<dbReference type="Gene3D" id="1.20.1110.10">
    <property type="entry name" value="Calcium-transporting ATPase, transmembrane domain"/>
    <property type="match status" value="3"/>
</dbReference>
<comment type="subcellular location">
    <subcellularLocation>
        <location evidence="1">Cell membrane</location>
        <topology evidence="1">Multi-pass membrane protein</topology>
    </subcellularLocation>
</comment>
<evidence type="ECO:0000256" key="9">
    <source>
        <dbReference type="SAM" id="Phobius"/>
    </source>
</evidence>
<dbReference type="Pfam" id="PF13246">
    <property type="entry name" value="Cation_ATPase"/>
    <property type="match status" value="1"/>
</dbReference>
<name>A0A2M7IK45_9BACT</name>
<dbReference type="NCBIfam" id="TIGR01494">
    <property type="entry name" value="ATPase_P-type"/>
    <property type="match status" value="2"/>
</dbReference>
<dbReference type="InterPro" id="IPR036412">
    <property type="entry name" value="HAD-like_sf"/>
</dbReference>
<dbReference type="SUPFAM" id="SSF56784">
    <property type="entry name" value="HAD-like"/>
    <property type="match status" value="1"/>
</dbReference>
<dbReference type="InterPro" id="IPR023298">
    <property type="entry name" value="ATPase_P-typ_TM_dom_sf"/>
</dbReference>
<feature type="domain" description="Cation-transporting P-type ATPase N-terminal" evidence="10">
    <location>
        <begin position="5"/>
        <end position="79"/>
    </location>
</feature>
<dbReference type="Pfam" id="PF00689">
    <property type="entry name" value="Cation_ATPase_C"/>
    <property type="match status" value="1"/>
</dbReference>
<dbReference type="GO" id="GO:0016887">
    <property type="term" value="F:ATP hydrolysis activity"/>
    <property type="evidence" value="ECO:0007669"/>
    <property type="project" value="InterPro"/>
</dbReference>
<evidence type="ECO:0000259" key="10">
    <source>
        <dbReference type="SMART" id="SM00831"/>
    </source>
</evidence>
<reference evidence="12" key="1">
    <citation type="submission" date="2017-09" db="EMBL/GenBank/DDBJ databases">
        <title>Depth-based differentiation of microbial function through sediment-hosted aquifers and enrichment of novel symbionts in the deep terrestrial subsurface.</title>
        <authorList>
            <person name="Probst A.J."/>
            <person name="Ladd B."/>
            <person name="Jarett J.K."/>
            <person name="Geller-Mcgrath D.E."/>
            <person name="Sieber C.M.K."/>
            <person name="Emerson J.B."/>
            <person name="Anantharaman K."/>
            <person name="Thomas B.C."/>
            <person name="Malmstrom R."/>
            <person name="Stieglmeier M."/>
            <person name="Klingl A."/>
            <person name="Woyke T."/>
            <person name="Ryan C.M."/>
            <person name="Banfield J.F."/>
        </authorList>
    </citation>
    <scope>NUCLEOTIDE SEQUENCE [LARGE SCALE GENOMIC DNA]</scope>
</reference>
<evidence type="ECO:0000256" key="3">
    <source>
        <dbReference type="ARBA" id="ARBA00022475"/>
    </source>
</evidence>
<dbReference type="GO" id="GO:1902600">
    <property type="term" value="P:proton transmembrane transport"/>
    <property type="evidence" value="ECO:0007669"/>
    <property type="project" value="TreeGrafter"/>
</dbReference>
<feature type="transmembrane region" description="Helical" evidence="9">
    <location>
        <begin position="83"/>
        <end position="99"/>
    </location>
</feature>
<dbReference type="GO" id="GO:0006883">
    <property type="term" value="P:intracellular sodium ion homeostasis"/>
    <property type="evidence" value="ECO:0007669"/>
    <property type="project" value="TreeGrafter"/>
</dbReference>
<dbReference type="InterPro" id="IPR008250">
    <property type="entry name" value="ATPase_P-typ_transduc_dom_A_sf"/>
</dbReference>
<dbReference type="InterPro" id="IPR050510">
    <property type="entry name" value="Cation_transp_ATPase_P-type"/>
</dbReference>
<dbReference type="Pfam" id="PF00122">
    <property type="entry name" value="E1-E2_ATPase"/>
    <property type="match status" value="1"/>
</dbReference>
<dbReference type="InterPro" id="IPR004014">
    <property type="entry name" value="ATPase_P-typ_cation-transptr_N"/>
</dbReference>
<dbReference type="InterPro" id="IPR023214">
    <property type="entry name" value="HAD_sf"/>
</dbReference>
<dbReference type="Pfam" id="PF08282">
    <property type="entry name" value="Hydrolase_3"/>
    <property type="match status" value="1"/>
</dbReference>
<dbReference type="Proteomes" id="UP000229238">
    <property type="component" value="Unassembled WGS sequence"/>
</dbReference>
<evidence type="ECO:0000256" key="6">
    <source>
        <dbReference type="ARBA" id="ARBA00022840"/>
    </source>
</evidence>
<evidence type="ECO:0000256" key="4">
    <source>
        <dbReference type="ARBA" id="ARBA00022692"/>
    </source>
</evidence>
<feature type="transmembrane region" description="Helical" evidence="9">
    <location>
        <begin position="246"/>
        <end position="264"/>
    </location>
</feature>
<keyword evidence="3" id="KW-1003">Cell membrane</keyword>
<feature type="transmembrane region" description="Helical" evidence="9">
    <location>
        <begin position="738"/>
        <end position="759"/>
    </location>
</feature>
<dbReference type="AlphaFoldDB" id="A0A2M7IK45"/>
<dbReference type="GO" id="GO:0005886">
    <property type="term" value="C:plasma membrane"/>
    <property type="evidence" value="ECO:0007669"/>
    <property type="project" value="UniProtKB-SubCell"/>
</dbReference>
<keyword evidence="6" id="KW-0067">ATP-binding</keyword>
<dbReference type="Pfam" id="PF00690">
    <property type="entry name" value="Cation_ATPase_N"/>
    <property type="match status" value="1"/>
</dbReference>
<feature type="transmembrane region" description="Helical" evidence="9">
    <location>
        <begin position="692"/>
        <end position="712"/>
    </location>
</feature>